<gene>
    <name evidence="1" type="ORF">M9H77_22208</name>
</gene>
<dbReference type="Proteomes" id="UP001060085">
    <property type="component" value="Linkage Group LG05"/>
</dbReference>
<proteinExistence type="predicted"/>
<keyword evidence="2" id="KW-1185">Reference proteome</keyword>
<reference evidence="2" key="1">
    <citation type="journal article" date="2023" name="Nat. Plants">
        <title>Single-cell RNA sequencing provides a high-resolution roadmap for understanding the multicellular compartmentation of specialized metabolism.</title>
        <authorList>
            <person name="Sun S."/>
            <person name="Shen X."/>
            <person name="Li Y."/>
            <person name="Li Y."/>
            <person name="Wang S."/>
            <person name="Li R."/>
            <person name="Zhang H."/>
            <person name="Shen G."/>
            <person name="Guo B."/>
            <person name="Wei J."/>
            <person name="Xu J."/>
            <person name="St-Pierre B."/>
            <person name="Chen S."/>
            <person name="Sun C."/>
        </authorList>
    </citation>
    <scope>NUCLEOTIDE SEQUENCE [LARGE SCALE GENOMIC DNA]</scope>
</reference>
<name>A0ACC0ARK0_CATRO</name>
<evidence type="ECO:0000313" key="1">
    <source>
        <dbReference type="EMBL" id="KAI5662885.1"/>
    </source>
</evidence>
<comment type="caution">
    <text evidence="1">The sequence shown here is derived from an EMBL/GenBank/DDBJ whole genome shotgun (WGS) entry which is preliminary data.</text>
</comment>
<accession>A0ACC0ARK0</accession>
<evidence type="ECO:0000313" key="2">
    <source>
        <dbReference type="Proteomes" id="UP001060085"/>
    </source>
</evidence>
<organism evidence="1 2">
    <name type="scientific">Catharanthus roseus</name>
    <name type="common">Madagascar periwinkle</name>
    <name type="synonym">Vinca rosea</name>
    <dbReference type="NCBI Taxonomy" id="4058"/>
    <lineage>
        <taxon>Eukaryota</taxon>
        <taxon>Viridiplantae</taxon>
        <taxon>Streptophyta</taxon>
        <taxon>Embryophyta</taxon>
        <taxon>Tracheophyta</taxon>
        <taxon>Spermatophyta</taxon>
        <taxon>Magnoliopsida</taxon>
        <taxon>eudicotyledons</taxon>
        <taxon>Gunneridae</taxon>
        <taxon>Pentapetalae</taxon>
        <taxon>asterids</taxon>
        <taxon>lamiids</taxon>
        <taxon>Gentianales</taxon>
        <taxon>Apocynaceae</taxon>
        <taxon>Rauvolfioideae</taxon>
        <taxon>Vinceae</taxon>
        <taxon>Catharanthinae</taxon>
        <taxon>Catharanthus</taxon>
    </lineage>
</organism>
<dbReference type="EMBL" id="CM044705">
    <property type="protein sequence ID" value="KAI5662885.1"/>
    <property type="molecule type" value="Genomic_DNA"/>
</dbReference>
<protein>
    <submittedName>
        <fullName evidence="1">Uncharacterized protein</fullName>
    </submittedName>
</protein>
<sequence length="162" mass="18402">MNIHKVVASVLPAIEANQVRDGQNIKVPSIPKVEQALVLEESRRANKEEAIGKAKVPNTGERDAEMETLWEELSDLASFRMKKIKLKLIQEFESVHFKLLENFRVKMGERTSGVQMNNIEPKPEVQTTEGTQATERTETPKAPVLIKLLLHRSELVPYSLKF</sequence>